<evidence type="ECO:0000256" key="1">
    <source>
        <dbReference type="ARBA" id="ARBA00004304"/>
    </source>
</evidence>
<name>W6JID6_RANRA</name>
<evidence type="ECO:0000256" key="5">
    <source>
        <dbReference type="ARBA" id="ARBA00022547"/>
    </source>
</evidence>
<comment type="similarity">
    <text evidence="2 12">Belongs to the ATPase protein 8 family.</text>
</comment>
<dbReference type="GO" id="GO:0015078">
    <property type="term" value="F:proton transmembrane transporter activity"/>
    <property type="evidence" value="ECO:0007669"/>
    <property type="project" value="InterPro"/>
</dbReference>
<keyword evidence="7 12" id="KW-0375">Hydrogen ion transport</keyword>
<keyword evidence="8 13" id="KW-1133">Transmembrane helix</keyword>
<keyword evidence="10 12" id="KW-0496">Mitochondrion</keyword>
<dbReference type="GeneID" id="18267654"/>
<reference evidence="14" key="1">
    <citation type="submission" date="2012-10" db="EMBL/GenBank/DDBJ databases">
        <authorList>
            <person name="Yangimoto T."/>
            <person name="Kobayashi T."/>
        </authorList>
    </citation>
    <scope>NUCLEOTIDE SEQUENCE</scope>
    <source>
        <strain evidence="14">RR-YT-2012</strain>
    </source>
</reference>
<protein>
    <recommendedName>
        <fullName evidence="12">ATP synthase complex subunit 8</fullName>
    </recommendedName>
</protein>
<evidence type="ECO:0000256" key="9">
    <source>
        <dbReference type="ARBA" id="ARBA00023065"/>
    </source>
</evidence>
<keyword evidence="11 13" id="KW-0472">Membrane</keyword>
<evidence type="ECO:0000256" key="12">
    <source>
        <dbReference type="RuleBase" id="RU003661"/>
    </source>
</evidence>
<evidence type="ECO:0000256" key="7">
    <source>
        <dbReference type="ARBA" id="ARBA00022781"/>
    </source>
</evidence>
<reference evidence="14" key="2">
    <citation type="submission" date="2014-01" db="EMBL/GenBank/DDBJ databases">
        <title>Complete mitochondrial DNA sequence of Ranina ranina.</title>
        <authorList>
            <person name="Yanagimoto T."/>
        </authorList>
    </citation>
    <scope>NUCLEOTIDE SEQUENCE</scope>
    <source>
        <strain evidence="14">RR-YT-2012</strain>
    </source>
</reference>
<keyword evidence="5 12" id="KW-0138">CF(0)</keyword>
<evidence type="ECO:0000256" key="6">
    <source>
        <dbReference type="ARBA" id="ARBA00022692"/>
    </source>
</evidence>
<geneLocation type="mitochondrion" evidence="14"/>
<dbReference type="GO" id="GO:0015986">
    <property type="term" value="P:proton motive force-driven ATP synthesis"/>
    <property type="evidence" value="ECO:0007669"/>
    <property type="project" value="InterPro"/>
</dbReference>
<evidence type="ECO:0000256" key="11">
    <source>
        <dbReference type="ARBA" id="ARBA00023136"/>
    </source>
</evidence>
<dbReference type="RefSeq" id="YP_009002466.1">
    <property type="nucleotide sequence ID" value="NC_023474.1"/>
</dbReference>
<organism evidence="14">
    <name type="scientific">Ranina ranina</name>
    <name type="common">Spanner crab</name>
    <name type="synonym">Cancer ranina</name>
    <dbReference type="NCBI Taxonomy" id="156228"/>
    <lineage>
        <taxon>Eukaryota</taxon>
        <taxon>Metazoa</taxon>
        <taxon>Ecdysozoa</taxon>
        <taxon>Arthropoda</taxon>
        <taxon>Crustacea</taxon>
        <taxon>Multicrustacea</taxon>
        <taxon>Malacostraca</taxon>
        <taxon>Eumalacostraca</taxon>
        <taxon>Eucarida</taxon>
        <taxon>Decapoda</taxon>
        <taxon>Pleocyemata</taxon>
        <taxon>Brachyura</taxon>
        <taxon>Eubrachyura</taxon>
        <taxon>Raninoidea</taxon>
        <taxon>Raninidae</taxon>
        <taxon>Ranina</taxon>
    </lineage>
</organism>
<dbReference type="GO" id="GO:0045259">
    <property type="term" value="C:proton-transporting ATP synthase complex"/>
    <property type="evidence" value="ECO:0007669"/>
    <property type="project" value="UniProtKB-KW"/>
</dbReference>
<sequence>MPQMAPLLWLYLFSFFLISLFLFMIMNYFITPYSKVEASSLKTLKTDKDWKW</sequence>
<dbReference type="CTD" id="4509"/>
<dbReference type="GO" id="GO:0031966">
    <property type="term" value="C:mitochondrial membrane"/>
    <property type="evidence" value="ECO:0007669"/>
    <property type="project" value="UniProtKB-SubCell"/>
</dbReference>
<dbReference type="Pfam" id="PF00895">
    <property type="entry name" value="ATP-synt_8"/>
    <property type="match status" value="1"/>
</dbReference>
<feature type="transmembrane region" description="Helical" evidence="13">
    <location>
        <begin position="7"/>
        <end position="30"/>
    </location>
</feature>
<evidence type="ECO:0000256" key="8">
    <source>
        <dbReference type="ARBA" id="ARBA00022989"/>
    </source>
</evidence>
<accession>W6JID6</accession>
<keyword evidence="4 12" id="KW-0813">Transport</keyword>
<comment type="subcellular location">
    <subcellularLocation>
        <location evidence="1 12">Mitochondrion membrane</location>
        <topology evidence="1 12">Single-pass membrane protein</topology>
    </subcellularLocation>
</comment>
<dbReference type="EMBL" id="AB752308">
    <property type="protein sequence ID" value="BAO48222.1"/>
    <property type="molecule type" value="Genomic_DNA"/>
</dbReference>
<evidence type="ECO:0000256" key="3">
    <source>
        <dbReference type="ARBA" id="ARBA00011291"/>
    </source>
</evidence>
<evidence type="ECO:0000256" key="2">
    <source>
        <dbReference type="ARBA" id="ARBA00008892"/>
    </source>
</evidence>
<proteinExistence type="inferred from homology"/>
<dbReference type="AlphaFoldDB" id="W6JID6"/>
<gene>
    <name evidence="14" type="primary">ATP8</name>
</gene>
<evidence type="ECO:0000256" key="13">
    <source>
        <dbReference type="SAM" id="Phobius"/>
    </source>
</evidence>
<keyword evidence="6 12" id="KW-0812">Transmembrane</keyword>
<keyword evidence="9 12" id="KW-0406">Ion transport</keyword>
<evidence type="ECO:0000313" key="14">
    <source>
        <dbReference type="EMBL" id="BAO48222.1"/>
    </source>
</evidence>
<comment type="subunit">
    <text evidence="3">F-type ATPases have 2 components, CF(1) - the catalytic core - and CF(0) - the membrane proton channel.</text>
</comment>
<dbReference type="InterPro" id="IPR001421">
    <property type="entry name" value="ATP8_metazoa"/>
</dbReference>
<evidence type="ECO:0000256" key="4">
    <source>
        <dbReference type="ARBA" id="ARBA00022448"/>
    </source>
</evidence>
<evidence type="ECO:0000256" key="10">
    <source>
        <dbReference type="ARBA" id="ARBA00023128"/>
    </source>
</evidence>